<sequence length="471" mass="52631">MIKKLICFLLVLQVCHVCKAVTKVACIGASITYGATVKNREHNSYPAQLQTMLGNKYQVNNYGVSSCTMLKHGDHSYWNTKEYQAALASNPNIVFIDLGGNDAKLVNRVYLNEYTADCKAMAAAFAALPTHPRVILLLPVVSFDKDTTGIWDPVIVNQVMPKMRQAAYDDKLEVIDIHSLLVNHPELMPDKIHPDSTGSRIIARRLHDQLVIKRDPGFNIFNAIDQQKSESQFYGYACADFTLNGHQCKVVKPKWSAPQHPWVWRARFWGHEPQTDIALLERGFHIVYCDVAELFGNAEAIAQWNQFYDELHKGGLGPKAVMEGMSRGAVYALNWAAVNPTKVACVYIDNPLLDMKSWPAGLGKVVPPANEELKQFKADYHLETDEQVRNFKGSPIDKVADIVKGHYPILILCADADEAAIPDENTLPFEKQMKALGGSITVLHKPGFKHHPHSLPNPTPIVEFILNSTQL</sequence>
<name>A0ABY7T1T9_9SPHI</name>
<dbReference type="InterPro" id="IPR036514">
    <property type="entry name" value="SGNH_hydro_sf"/>
</dbReference>
<gene>
    <name evidence="3" type="ORF">PQO05_16895</name>
</gene>
<accession>A0ABY7T1T9</accession>
<evidence type="ECO:0000313" key="3">
    <source>
        <dbReference type="EMBL" id="WCT10415.1"/>
    </source>
</evidence>
<evidence type="ECO:0000313" key="4">
    <source>
        <dbReference type="Proteomes" id="UP001216139"/>
    </source>
</evidence>
<evidence type="ECO:0000259" key="2">
    <source>
        <dbReference type="Pfam" id="PF13472"/>
    </source>
</evidence>
<dbReference type="Proteomes" id="UP001216139">
    <property type="component" value="Chromosome"/>
</dbReference>
<dbReference type="Pfam" id="PF13472">
    <property type="entry name" value="Lipase_GDSL_2"/>
    <property type="match status" value="1"/>
</dbReference>
<dbReference type="PANTHER" id="PTHR30383:SF5">
    <property type="entry name" value="SGNH HYDROLASE-TYPE ESTERASE DOMAIN-CONTAINING PROTEIN"/>
    <property type="match status" value="1"/>
</dbReference>
<organism evidence="3 4">
    <name type="scientific">Mucilaginibacter jinjuensis</name>
    <dbReference type="NCBI Taxonomy" id="1176721"/>
    <lineage>
        <taxon>Bacteria</taxon>
        <taxon>Pseudomonadati</taxon>
        <taxon>Bacteroidota</taxon>
        <taxon>Sphingobacteriia</taxon>
        <taxon>Sphingobacteriales</taxon>
        <taxon>Sphingobacteriaceae</taxon>
        <taxon>Mucilaginibacter</taxon>
    </lineage>
</organism>
<dbReference type="EMBL" id="CP117167">
    <property type="protein sequence ID" value="WCT10415.1"/>
    <property type="molecule type" value="Genomic_DNA"/>
</dbReference>
<feature type="signal peptide" evidence="1">
    <location>
        <begin position="1"/>
        <end position="19"/>
    </location>
</feature>
<keyword evidence="4" id="KW-1185">Reference proteome</keyword>
<feature type="domain" description="SGNH hydrolase-type esterase" evidence="2">
    <location>
        <begin position="26"/>
        <end position="201"/>
    </location>
</feature>
<dbReference type="Gene3D" id="3.40.50.1110">
    <property type="entry name" value="SGNH hydrolase"/>
    <property type="match status" value="1"/>
</dbReference>
<proteinExistence type="predicted"/>
<dbReference type="Gene3D" id="3.40.50.1820">
    <property type="entry name" value="alpha/beta hydrolase"/>
    <property type="match status" value="1"/>
</dbReference>
<feature type="chain" id="PRO_5046722823" evidence="1">
    <location>
        <begin position="20"/>
        <end position="471"/>
    </location>
</feature>
<reference evidence="3 4" key="1">
    <citation type="submission" date="2023-02" db="EMBL/GenBank/DDBJ databases">
        <title>Genome sequence of Mucilaginibacter jinjuensis strain KACC 16571.</title>
        <authorList>
            <person name="Kim S."/>
            <person name="Heo J."/>
            <person name="Kwon S.-W."/>
        </authorList>
    </citation>
    <scope>NUCLEOTIDE SEQUENCE [LARGE SCALE GENOMIC DNA]</scope>
    <source>
        <strain evidence="3 4">KACC 16571</strain>
    </source>
</reference>
<dbReference type="InterPro" id="IPR013830">
    <property type="entry name" value="SGNH_hydro"/>
</dbReference>
<keyword evidence="1" id="KW-0732">Signal</keyword>
<dbReference type="InterPro" id="IPR051532">
    <property type="entry name" value="Ester_Hydrolysis_Enzymes"/>
</dbReference>
<protein>
    <submittedName>
        <fullName evidence="3">GDSL-type esterase/lipase family protein</fullName>
    </submittedName>
</protein>
<dbReference type="RefSeq" id="WP_273628602.1">
    <property type="nucleotide sequence ID" value="NZ_CP117167.1"/>
</dbReference>
<dbReference type="PANTHER" id="PTHR30383">
    <property type="entry name" value="THIOESTERASE 1/PROTEASE 1/LYSOPHOSPHOLIPASE L1"/>
    <property type="match status" value="1"/>
</dbReference>
<dbReference type="InterPro" id="IPR029058">
    <property type="entry name" value="AB_hydrolase_fold"/>
</dbReference>
<dbReference type="SUPFAM" id="SSF53474">
    <property type="entry name" value="alpha/beta-Hydrolases"/>
    <property type="match status" value="1"/>
</dbReference>
<dbReference type="SUPFAM" id="SSF52266">
    <property type="entry name" value="SGNH hydrolase"/>
    <property type="match status" value="1"/>
</dbReference>
<evidence type="ECO:0000256" key="1">
    <source>
        <dbReference type="SAM" id="SignalP"/>
    </source>
</evidence>